<dbReference type="InParanoid" id="A0A2J7RTK0"/>
<comment type="caution">
    <text evidence="1">The sequence shown here is derived from an EMBL/GenBank/DDBJ whole genome shotgun (WGS) entry which is preliminary data.</text>
</comment>
<dbReference type="AlphaFoldDB" id="A0A2J7RTK0"/>
<name>A0A2J7RTK0_9NEOP</name>
<dbReference type="EMBL" id="NEVH01000003">
    <property type="protein sequence ID" value="PNF44138.1"/>
    <property type="molecule type" value="Genomic_DNA"/>
</dbReference>
<sequence length="61" mass="7048">MTVNIRTNKLHVHDSSNVRSYQSEHVIIIGSFHIHTPHFAKEQEMKRTLVANADVQKHNCV</sequence>
<keyword evidence="2" id="KW-1185">Reference proteome</keyword>
<evidence type="ECO:0000313" key="2">
    <source>
        <dbReference type="Proteomes" id="UP000235965"/>
    </source>
</evidence>
<evidence type="ECO:0000313" key="1">
    <source>
        <dbReference type="EMBL" id="PNF44138.1"/>
    </source>
</evidence>
<accession>A0A2J7RTK0</accession>
<protein>
    <submittedName>
        <fullName evidence="1">Uncharacterized protein</fullName>
    </submittedName>
</protein>
<proteinExistence type="predicted"/>
<organism evidence="1 2">
    <name type="scientific">Cryptotermes secundus</name>
    <dbReference type="NCBI Taxonomy" id="105785"/>
    <lineage>
        <taxon>Eukaryota</taxon>
        <taxon>Metazoa</taxon>
        <taxon>Ecdysozoa</taxon>
        <taxon>Arthropoda</taxon>
        <taxon>Hexapoda</taxon>
        <taxon>Insecta</taxon>
        <taxon>Pterygota</taxon>
        <taxon>Neoptera</taxon>
        <taxon>Polyneoptera</taxon>
        <taxon>Dictyoptera</taxon>
        <taxon>Blattodea</taxon>
        <taxon>Blattoidea</taxon>
        <taxon>Termitoidae</taxon>
        <taxon>Kalotermitidae</taxon>
        <taxon>Cryptotermitinae</taxon>
        <taxon>Cryptotermes</taxon>
    </lineage>
</organism>
<gene>
    <name evidence="1" type="ORF">B7P43_G03191</name>
</gene>
<reference evidence="1 2" key="1">
    <citation type="submission" date="2017-12" db="EMBL/GenBank/DDBJ databases">
        <title>Hemimetabolous genomes reveal molecular basis of termite eusociality.</title>
        <authorList>
            <person name="Harrison M.C."/>
            <person name="Jongepier E."/>
            <person name="Robertson H.M."/>
            <person name="Arning N."/>
            <person name="Bitard-Feildel T."/>
            <person name="Chao H."/>
            <person name="Childers C.P."/>
            <person name="Dinh H."/>
            <person name="Doddapaneni H."/>
            <person name="Dugan S."/>
            <person name="Gowin J."/>
            <person name="Greiner C."/>
            <person name="Han Y."/>
            <person name="Hu H."/>
            <person name="Hughes D.S.T."/>
            <person name="Huylmans A.-K."/>
            <person name="Kemena C."/>
            <person name="Kremer L.P.M."/>
            <person name="Lee S.L."/>
            <person name="Lopez-Ezquerra A."/>
            <person name="Mallet L."/>
            <person name="Monroy-Kuhn J.M."/>
            <person name="Moser A."/>
            <person name="Murali S.C."/>
            <person name="Muzny D.M."/>
            <person name="Otani S."/>
            <person name="Piulachs M.-D."/>
            <person name="Poelchau M."/>
            <person name="Qu J."/>
            <person name="Schaub F."/>
            <person name="Wada-Katsumata A."/>
            <person name="Worley K.C."/>
            <person name="Xie Q."/>
            <person name="Ylla G."/>
            <person name="Poulsen M."/>
            <person name="Gibbs R.A."/>
            <person name="Schal C."/>
            <person name="Richards S."/>
            <person name="Belles X."/>
            <person name="Korb J."/>
            <person name="Bornberg-Bauer E."/>
        </authorList>
    </citation>
    <scope>NUCLEOTIDE SEQUENCE [LARGE SCALE GENOMIC DNA]</scope>
    <source>
        <tissue evidence="1">Whole body</tissue>
    </source>
</reference>
<dbReference type="Proteomes" id="UP000235965">
    <property type="component" value="Unassembled WGS sequence"/>
</dbReference>